<accession>A0AAN9MU92</accession>
<evidence type="ECO:0000313" key="6">
    <source>
        <dbReference type="EMBL" id="KAK7361064.1"/>
    </source>
</evidence>
<keyword evidence="4" id="KW-0413">Isomerase</keyword>
<comment type="catalytic activity">
    <reaction evidence="1">
        <text>[protein]-peptidylproline (omega=180) = [protein]-peptidylproline (omega=0)</text>
        <dbReference type="Rhea" id="RHEA:16237"/>
        <dbReference type="Rhea" id="RHEA-COMP:10747"/>
        <dbReference type="Rhea" id="RHEA-COMP:10748"/>
        <dbReference type="ChEBI" id="CHEBI:83833"/>
        <dbReference type="ChEBI" id="CHEBI:83834"/>
        <dbReference type="EC" id="5.2.1.8"/>
    </reaction>
</comment>
<dbReference type="Proteomes" id="UP001367508">
    <property type="component" value="Unassembled WGS sequence"/>
</dbReference>
<feature type="compositionally biased region" description="Basic and acidic residues" evidence="5">
    <location>
        <begin position="360"/>
        <end position="378"/>
    </location>
</feature>
<dbReference type="PANTHER" id="PTHR43811:SF48">
    <property type="entry name" value="PEPTIDYL-PROLYL CIS-TRANS ISOMERASE FKBP43"/>
    <property type="match status" value="1"/>
</dbReference>
<evidence type="ECO:0000256" key="3">
    <source>
        <dbReference type="ARBA" id="ARBA00023110"/>
    </source>
</evidence>
<evidence type="ECO:0000313" key="7">
    <source>
        <dbReference type="Proteomes" id="UP001367508"/>
    </source>
</evidence>
<evidence type="ECO:0000256" key="4">
    <source>
        <dbReference type="ARBA" id="ARBA00023235"/>
    </source>
</evidence>
<evidence type="ECO:0000256" key="1">
    <source>
        <dbReference type="ARBA" id="ARBA00000971"/>
    </source>
</evidence>
<dbReference type="EMBL" id="JAYMYQ010000001">
    <property type="protein sequence ID" value="KAK7361064.1"/>
    <property type="molecule type" value="Genomic_DNA"/>
</dbReference>
<comment type="caution">
    <text evidence="6">The sequence shown here is derived from an EMBL/GenBank/DDBJ whole genome shotgun (WGS) entry which is preliminary data.</text>
</comment>
<sequence length="439" mass="49843">MHHGPIIKLNITLPYSALRLESLSPSTIREREQCFRLCHQICLLHTILATGFGFWSKGIQPAQDNLRHSATPIISIAHTGADVVEENSLGMAILQWNQIKSLHMRIIDNGDYIQFWEDKWIGSQSLKETHPRLYSISKDKGQTLLYLYYGIKDLDSIVVWSELLKSCEMLSFLIPVRTNAYMSESLVRSCPKDMQCPSLKPTELICEDLTPCDLKPRRRRTVSIRASRGLAIFTSCGTAFDSRGEWLKNTYRGLWNWDVSVICIGDELNMEKMTQDFVAGNEQHQQHANDKESETTDKILPSFECDHGQGEKPKKKRKERSIATDVYHDNLVNLPQGNEHNKQHAVSRQSAYDFLGGNQSEDRKQSGKTEMREDKNQRVDANPSQVGILSNGLVIQELRKGTKDGKIVASGKEISVYYTGKLMEKGVVFESKAVDHKSE</sequence>
<dbReference type="InterPro" id="IPR046357">
    <property type="entry name" value="PPIase_dom_sf"/>
</dbReference>
<dbReference type="PANTHER" id="PTHR43811">
    <property type="entry name" value="FKBP-TYPE PEPTIDYL-PROLYL CIS-TRANS ISOMERASE FKPA"/>
    <property type="match status" value="1"/>
</dbReference>
<dbReference type="AlphaFoldDB" id="A0AAN9MU92"/>
<evidence type="ECO:0000256" key="2">
    <source>
        <dbReference type="ARBA" id="ARBA00013194"/>
    </source>
</evidence>
<proteinExistence type="predicted"/>
<evidence type="ECO:0000256" key="5">
    <source>
        <dbReference type="SAM" id="MobiDB-lite"/>
    </source>
</evidence>
<dbReference type="EC" id="5.2.1.8" evidence="2"/>
<feature type="region of interest" description="Disordered" evidence="5">
    <location>
        <begin position="301"/>
        <end position="320"/>
    </location>
</feature>
<gene>
    <name evidence="6" type="ORF">VNO77_03093</name>
</gene>
<dbReference type="Gene3D" id="3.10.50.40">
    <property type="match status" value="1"/>
</dbReference>
<keyword evidence="7" id="KW-1185">Reference proteome</keyword>
<feature type="region of interest" description="Disordered" evidence="5">
    <location>
        <begin position="352"/>
        <end position="385"/>
    </location>
</feature>
<protein>
    <recommendedName>
        <fullName evidence="2">peptidylprolyl isomerase</fullName>
        <ecNumber evidence="2">5.2.1.8</ecNumber>
    </recommendedName>
</protein>
<reference evidence="6 7" key="1">
    <citation type="submission" date="2024-01" db="EMBL/GenBank/DDBJ databases">
        <title>The genomes of 5 underutilized Papilionoideae crops provide insights into root nodulation and disease resistanc.</title>
        <authorList>
            <person name="Jiang F."/>
        </authorList>
    </citation>
    <scope>NUCLEOTIDE SEQUENCE [LARGE SCALE GENOMIC DNA]</scope>
    <source>
        <strain evidence="6">LVBAO_FW01</strain>
        <tissue evidence="6">Leaves</tissue>
    </source>
</reference>
<name>A0AAN9MU92_CANGL</name>
<dbReference type="GO" id="GO:0003755">
    <property type="term" value="F:peptidyl-prolyl cis-trans isomerase activity"/>
    <property type="evidence" value="ECO:0007669"/>
    <property type="project" value="UniProtKB-KW"/>
</dbReference>
<organism evidence="6 7">
    <name type="scientific">Canavalia gladiata</name>
    <name type="common">Sword bean</name>
    <name type="synonym">Dolichos gladiatus</name>
    <dbReference type="NCBI Taxonomy" id="3824"/>
    <lineage>
        <taxon>Eukaryota</taxon>
        <taxon>Viridiplantae</taxon>
        <taxon>Streptophyta</taxon>
        <taxon>Embryophyta</taxon>
        <taxon>Tracheophyta</taxon>
        <taxon>Spermatophyta</taxon>
        <taxon>Magnoliopsida</taxon>
        <taxon>eudicotyledons</taxon>
        <taxon>Gunneridae</taxon>
        <taxon>Pentapetalae</taxon>
        <taxon>rosids</taxon>
        <taxon>fabids</taxon>
        <taxon>Fabales</taxon>
        <taxon>Fabaceae</taxon>
        <taxon>Papilionoideae</taxon>
        <taxon>50 kb inversion clade</taxon>
        <taxon>NPAAA clade</taxon>
        <taxon>indigoferoid/millettioid clade</taxon>
        <taxon>Phaseoleae</taxon>
        <taxon>Canavalia</taxon>
    </lineage>
</organism>
<keyword evidence="3" id="KW-0697">Rotamase</keyword>